<gene>
    <name evidence="1" type="ORF">RSO01_46830</name>
</gene>
<dbReference type="RefSeq" id="WP_147151900.1">
    <property type="nucleotide sequence ID" value="NZ_BKAJ01000082.1"/>
</dbReference>
<dbReference type="Proteomes" id="UP000321058">
    <property type="component" value="Unassembled WGS sequence"/>
</dbReference>
<comment type="caution">
    <text evidence="1">The sequence shown here is derived from an EMBL/GenBank/DDBJ whole genome shotgun (WGS) entry which is preliminary data.</text>
</comment>
<accession>A0A512NEZ2</accession>
<dbReference type="AlphaFoldDB" id="A0A512NEZ2"/>
<protein>
    <recommendedName>
        <fullName evidence="3">STAS domain-containing protein</fullName>
    </recommendedName>
</protein>
<evidence type="ECO:0000313" key="1">
    <source>
        <dbReference type="EMBL" id="GEP57517.1"/>
    </source>
</evidence>
<organism evidence="1 2">
    <name type="scientific">Reyranella soli</name>
    <dbReference type="NCBI Taxonomy" id="1230389"/>
    <lineage>
        <taxon>Bacteria</taxon>
        <taxon>Pseudomonadati</taxon>
        <taxon>Pseudomonadota</taxon>
        <taxon>Alphaproteobacteria</taxon>
        <taxon>Hyphomicrobiales</taxon>
        <taxon>Reyranellaceae</taxon>
        <taxon>Reyranella</taxon>
    </lineage>
</organism>
<proteinExistence type="predicted"/>
<reference evidence="1 2" key="1">
    <citation type="submission" date="2019-07" db="EMBL/GenBank/DDBJ databases">
        <title>Whole genome shotgun sequence of Reyranella soli NBRC 108950.</title>
        <authorList>
            <person name="Hosoyama A."/>
            <person name="Uohara A."/>
            <person name="Ohji S."/>
            <person name="Ichikawa N."/>
        </authorList>
    </citation>
    <scope>NUCLEOTIDE SEQUENCE [LARGE SCALE GENOMIC DNA]</scope>
    <source>
        <strain evidence="1 2">NBRC 108950</strain>
    </source>
</reference>
<evidence type="ECO:0008006" key="3">
    <source>
        <dbReference type="Google" id="ProtNLM"/>
    </source>
</evidence>
<name>A0A512NEZ2_9HYPH</name>
<evidence type="ECO:0000313" key="2">
    <source>
        <dbReference type="Proteomes" id="UP000321058"/>
    </source>
</evidence>
<keyword evidence="2" id="KW-1185">Reference proteome</keyword>
<dbReference type="OrthoDB" id="9814194at2"/>
<sequence>MFTIEFDRQHRVALLRFWNTFNSDDIQAIDEASAALVAAEGPAHFLFDFTSVSGIAMPDRAIRERGRRRQLCPGYQRVVVARHPEIVGLYRLFGAVQSRIGSVPPVVVPTVADALDRLDVRNPDFRLFRREGHKGAKSSF</sequence>
<dbReference type="EMBL" id="BKAJ01000082">
    <property type="protein sequence ID" value="GEP57517.1"/>
    <property type="molecule type" value="Genomic_DNA"/>
</dbReference>